<dbReference type="Gene3D" id="3.40.50.150">
    <property type="entry name" value="Vaccinia Virus protein VP39"/>
    <property type="match status" value="1"/>
</dbReference>
<proteinExistence type="predicted"/>
<dbReference type="InterPro" id="IPR029063">
    <property type="entry name" value="SAM-dependent_MTases_sf"/>
</dbReference>
<reference evidence="1" key="1">
    <citation type="submission" date="2021-02" db="EMBL/GenBank/DDBJ databases">
        <authorList>
            <person name="Dougan E. K."/>
            <person name="Rhodes N."/>
            <person name="Thang M."/>
            <person name="Chan C."/>
        </authorList>
    </citation>
    <scope>NUCLEOTIDE SEQUENCE</scope>
</reference>
<accession>A0A813E0K7</accession>
<name>A0A813E0K7_POLGL</name>
<comment type="caution">
    <text evidence="1">The sequence shown here is derived from an EMBL/GenBank/DDBJ whole genome shotgun (WGS) entry which is preliminary data.</text>
</comment>
<evidence type="ECO:0000313" key="2">
    <source>
        <dbReference type="Proteomes" id="UP000654075"/>
    </source>
</evidence>
<gene>
    <name evidence="1" type="ORF">PGLA1383_LOCUS11924</name>
</gene>
<dbReference type="SUPFAM" id="SSF53335">
    <property type="entry name" value="S-adenosyl-L-methionine-dependent methyltransferases"/>
    <property type="match status" value="1"/>
</dbReference>
<keyword evidence="2" id="KW-1185">Reference proteome</keyword>
<dbReference type="Proteomes" id="UP000654075">
    <property type="component" value="Unassembled WGS sequence"/>
</dbReference>
<protein>
    <submittedName>
        <fullName evidence="1">Uncharacterized protein</fullName>
    </submittedName>
</protein>
<organism evidence="1 2">
    <name type="scientific">Polarella glacialis</name>
    <name type="common">Dinoflagellate</name>
    <dbReference type="NCBI Taxonomy" id="89957"/>
    <lineage>
        <taxon>Eukaryota</taxon>
        <taxon>Sar</taxon>
        <taxon>Alveolata</taxon>
        <taxon>Dinophyceae</taxon>
        <taxon>Suessiales</taxon>
        <taxon>Suessiaceae</taxon>
        <taxon>Polarella</taxon>
    </lineage>
</organism>
<dbReference type="AlphaFoldDB" id="A0A813E0K7"/>
<evidence type="ECO:0000313" key="1">
    <source>
        <dbReference type="EMBL" id="CAE8593327.1"/>
    </source>
</evidence>
<sequence length="280" mass="29769">MDARGGENSFLLGRWSLSTAAQRYALALASHQARPFHITGGLDLRIAQAAVALAIAPFAQSPESTSNPRMKNMFFDPCCGSGTMLLTALQTWSHALHGIAARDINPAHLCGALQNLKFAGLEAEGLTLNLDGCNGEKTLATIGMTGFTEATLAESQSPLLLHAAVTDAAAGEPLPQPPGTHRESGLWRLVGVANLAWGQKQAATPDQVRAFLSGLRQTLRASLGSSQSCRFCFVLGPDVDVTELFATTQWTLMEGQQVEVFRSNNRDLGVLCKLAVATLL</sequence>
<dbReference type="EMBL" id="CAJNNV010006257">
    <property type="protein sequence ID" value="CAE8593327.1"/>
    <property type="molecule type" value="Genomic_DNA"/>
</dbReference>